<keyword evidence="6" id="KW-1185">Reference proteome</keyword>
<reference evidence="5 6" key="1">
    <citation type="journal article" date="2009" name="Nature">
        <title>The Sorghum bicolor genome and the diversification of grasses.</title>
        <authorList>
            <person name="Paterson A.H."/>
            <person name="Bowers J.E."/>
            <person name="Bruggmann R."/>
            <person name="Dubchak I."/>
            <person name="Grimwood J."/>
            <person name="Gundlach H."/>
            <person name="Haberer G."/>
            <person name="Hellsten U."/>
            <person name="Mitros T."/>
            <person name="Poliakov A."/>
            <person name="Schmutz J."/>
            <person name="Spannagl M."/>
            <person name="Tang H."/>
            <person name="Wang X."/>
            <person name="Wicker T."/>
            <person name="Bharti A.K."/>
            <person name="Chapman J."/>
            <person name="Feltus F.A."/>
            <person name="Gowik U."/>
            <person name="Grigoriev I.V."/>
            <person name="Lyons E."/>
            <person name="Maher C.A."/>
            <person name="Martis M."/>
            <person name="Narechania A."/>
            <person name="Otillar R.P."/>
            <person name="Penning B.W."/>
            <person name="Salamov A.A."/>
            <person name="Wang Y."/>
            <person name="Zhang L."/>
            <person name="Carpita N.C."/>
            <person name="Freeling M."/>
            <person name="Gingle A.R."/>
            <person name="Hash C.T."/>
            <person name="Keller B."/>
            <person name="Klein P."/>
            <person name="Kresovich S."/>
            <person name="McCann M.C."/>
            <person name="Ming R."/>
            <person name="Peterson D.G."/>
            <person name="Mehboob-ur-Rahman"/>
            <person name="Ware D."/>
            <person name="Westhoff P."/>
            <person name="Mayer K.F."/>
            <person name="Messing J."/>
            <person name="Rokhsar D.S."/>
        </authorList>
    </citation>
    <scope>NUCLEOTIDE SEQUENCE [LARGE SCALE GENOMIC DNA]</scope>
    <source>
        <strain evidence="6">cv. BTx623</strain>
    </source>
</reference>
<accession>A0A1Z5RK61</accession>
<evidence type="ECO:0000256" key="3">
    <source>
        <dbReference type="SAM" id="MobiDB-lite"/>
    </source>
</evidence>
<sequence>MGRKSKKGGGTRKPPRPAAGCAAPSPPTNADWEDSTAAFRKEAESAIRTQSRSHSHDHDGCAAAAAAARLAERHPASPLAHHILGHARASVEARAGDAVPPLRRAAELAPRCPGIAATLASALLYARRPGEALAECARALDVADPTDPALHAADASAGASRRAALVATTSPQARVAVARERLLGVRADAEALVATGARRATAPPPPVSMPTMKPPCCCRHATMRKAVTDHDLRGFLTVNLDDLRSYCDQTGGGGVHLLTLAVEFAKATKAWAYWLCPVCDMVFSDANAFVAHVEDEYIDELQELQPLMPKRAALDPEELEFSMKWTPFEMGEEDAERRRNLDKIKDVFSGLNTFKALPVGLVDKVIKFARSRSKKPLPYSIPSCVTSLDSMEIQRLNKPLDQLYNHLSRVWEFVRILGDGGKNKGGRSDIISLVQDGTLLSLDAEKIASRTKDGSCKEDALFRWLLNSLEEVAMPWASLRQKCVHHGNGVLEKIYGISALLLRQFDMKCAAKKKNHRDYSLTEEDSIDVEMLLLDNEVDYLKGKLVEVCAFDYGAAILPLIRAYIWDKLNNSTGQDSQDVGDINAVNNGDGLDNLPEESLFEDKIPDTDSDMRFTISRIDECENSSLSQSDSSNFSTLEAESSSIDSGVGSVLHFTAEVLLFLNVTLRALWHLMEFHDRFLDIPLVLPHLTAEVHCIICLLRKTFKAWDNEKDYGVTTFPHDVGTAFSDILNEHNIFGKEGINIASEIISTILETLHKSHTYSHFYNANIEHRLISTSRGFDLVCVAHNVFGLPIREQKKCICLNKSSEEKEYITFFHSVDVSAIPTVEKKSLGQLLRDANKQFQFATENCQCENKTKRSLLSEPPIFAIVFNWPIDKHCHIDMSEVLINITTPLRFDTLYDEVLPPEDYTLATAICCLEEEYVCFARKEEKWIIYGSQTFADSWECLLHRYRHRSLRPQILFFDRVRSDSSIH</sequence>
<gene>
    <name evidence="5" type="ORF">SORBI_3005G172700</name>
</gene>
<dbReference type="EMBL" id="CM000764">
    <property type="protein sequence ID" value="OQU83776.1"/>
    <property type="molecule type" value="Genomic_DNA"/>
</dbReference>
<evidence type="ECO:0000259" key="4">
    <source>
        <dbReference type="Pfam" id="PF04780"/>
    </source>
</evidence>
<dbReference type="Gene3D" id="3.90.70.10">
    <property type="entry name" value="Cysteine proteinases"/>
    <property type="match status" value="1"/>
</dbReference>
<organism evidence="5 6">
    <name type="scientific">Sorghum bicolor</name>
    <name type="common">Sorghum</name>
    <name type="synonym">Sorghum vulgare</name>
    <dbReference type="NCBI Taxonomy" id="4558"/>
    <lineage>
        <taxon>Eukaryota</taxon>
        <taxon>Viridiplantae</taxon>
        <taxon>Streptophyta</taxon>
        <taxon>Embryophyta</taxon>
        <taxon>Tracheophyta</taxon>
        <taxon>Spermatophyta</taxon>
        <taxon>Magnoliopsida</taxon>
        <taxon>Liliopsida</taxon>
        <taxon>Poales</taxon>
        <taxon>Poaceae</taxon>
        <taxon>PACMAD clade</taxon>
        <taxon>Panicoideae</taxon>
        <taxon>Andropogonodae</taxon>
        <taxon>Andropogoneae</taxon>
        <taxon>Sorghinae</taxon>
        <taxon>Sorghum</taxon>
    </lineage>
</organism>
<keyword evidence="1" id="KW-0833">Ubl conjugation pathway</keyword>
<dbReference type="InterPro" id="IPR038765">
    <property type="entry name" value="Papain-like_cys_pep_sf"/>
</dbReference>
<evidence type="ECO:0000313" key="6">
    <source>
        <dbReference type="Proteomes" id="UP000000768"/>
    </source>
</evidence>
<dbReference type="Proteomes" id="UP000000768">
    <property type="component" value="Chromosome 5"/>
</dbReference>
<dbReference type="SUPFAM" id="SSF54001">
    <property type="entry name" value="Cysteine proteinases"/>
    <property type="match status" value="1"/>
</dbReference>
<dbReference type="Gene3D" id="1.25.40.10">
    <property type="entry name" value="Tetratricopeptide repeat domain"/>
    <property type="match status" value="1"/>
</dbReference>
<dbReference type="InParanoid" id="A0A1Z5RK61"/>
<dbReference type="PANTHER" id="PTHR22975:SF19">
    <property type="entry name" value="EXPRESSED PROTEIN"/>
    <property type="match status" value="1"/>
</dbReference>
<reference evidence="6" key="2">
    <citation type="journal article" date="2018" name="Plant J.">
        <title>The Sorghum bicolor reference genome: improved assembly, gene annotations, a transcriptome atlas, and signatures of genome organization.</title>
        <authorList>
            <person name="McCormick R.F."/>
            <person name="Truong S.K."/>
            <person name="Sreedasyam A."/>
            <person name="Jenkins J."/>
            <person name="Shu S."/>
            <person name="Sims D."/>
            <person name="Kennedy M."/>
            <person name="Amirebrahimi M."/>
            <person name="Weers B.D."/>
            <person name="McKinley B."/>
            <person name="Mattison A."/>
            <person name="Morishige D.T."/>
            <person name="Grimwood J."/>
            <person name="Schmutz J."/>
            <person name="Mullet J.E."/>
        </authorList>
    </citation>
    <scope>NUCLEOTIDE SEQUENCE [LARGE SCALE GENOMIC DNA]</scope>
    <source>
        <strain evidence="6">cv. BTx623</strain>
    </source>
</reference>
<proteinExistence type="predicted"/>
<feature type="domain" description="DUF629" evidence="4">
    <location>
        <begin position="233"/>
        <end position="312"/>
    </location>
</feature>
<keyword evidence="2" id="KW-0378">Hydrolase</keyword>
<feature type="region of interest" description="Disordered" evidence="3">
    <location>
        <begin position="41"/>
        <end position="60"/>
    </location>
</feature>
<name>A0A1Z5RK61_SORBI</name>
<evidence type="ECO:0000256" key="1">
    <source>
        <dbReference type="ARBA" id="ARBA00022786"/>
    </source>
</evidence>
<dbReference type="InterPro" id="IPR006865">
    <property type="entry name" value="DUF629"/>
</dbReference>
<protein>
    <recommendedName>
        <fullName evidence="4">DUF629 domain-containing protein</fullName>
    </recommendedName>
</protein>
<dbReference type="eggNOG" id="KOG1887">
    <property type="taxonomic scope" value="Eukaryota"/>
</dbReference>
<feature type="compositionally biased region" description="Basic residues" evidence="3">
    <location>
        <begin position="1"/>
        <end position="15"/>
    </location>
</feature>
<evidence type="ECO:0000313" key="5">
    <source>
        <dbReference type="EMBL" id="OQU83776.1"/>
    </source>
</evidence>
<evidence type="ECO:0000256" key="2">
    <source>
        <dbReference type="ARBA" id="ARBA00022801"/>
    </source>
</evidence>
<dbReference type="Gramene" id="OQU83776">
    <property type="protein sequence ID" value="OQU83776"/>
    <property type="gene ID" value="SORBI_3005G172700"/>
</dbReference>
<feature type="region of interest" description="Disordered" evidence="3">
    <location>
        <begin position="1"/>
        <end position="33"/>
    </location>
</feature>
<dbReference type="InterPro" id="IPR011990">
    <property type="entry name" value="TPR-like_helical_dom_sf"/>
</dbReference>
<dbReference type="GO" id="GO:0016787">
    <property type="term" value="F:hydrolase activity"/>
    <property type="evidence" value="ECO:0007669"/>
    <property type="project" value="UniProtKB-KW"/>
</dbReference>
<dbReference type="FunCoup" id="A0A1Z5RK61">
    <property type="interactions" value="2"/>
</dbReference>
<dbReference type="OMA" id="CLLCEIF"/>
<dbReference type="PANTHER" id="PTHR22975">
    <property type="entry name" value="UBIQUITIN SPECIFIC PROTEINASE"/>
    <property type="match status" value="1"/>
</dbReference>
<dbReference type="InterPro" id="IPR052398">
    <property type="entry name" value="Ubiquitin_hydrolase_53/54"/>
</dbReference>
<dbReference type="AlphaFoldDB" id="A0A1Z5RK61"/>
<dbReference type="Pfam" id="PF04780">
    <property type="entry name" value="DUF629"/>
    <property type="match status" value="1"/>
</dbReference>
<dbReference type="SUPFAM" id="SSF48452">
    <property type="entry name" value="TPR-like"/>
    <property type="match status" value="1"/>
</dbReference>